<proteinExistence type="predicted"/>
<name>A0A7H0FPE3_ENTFL</name>
<evidence type="ECO:0000313" key="1">
    <source>
        <dbReference type="EMBL" id="QNP37909.1"/>
    </source>
</evidence>
<evidence type="ECO:0000313" key="2">
    <source>
        <dbReference type="Proteomes" id="UP000516122"/>
    </source>
</evidence>
<dbReference type="AlphaFoldDB" id="A0A7H0FPE3"/>
<protein>
    <submittedName>
        <fullName evidence="1">Uncharacterized protein</fullName>
    </submittedName>
</protein>
<gene>
    <name evidence="1" type="ORF">H9Q64_15920</name>
</gene>
<organism evidence="1 2">
    <name type="scientific">Enterococcus faecalis</name>
    <name type="common">Streptococcus faecalis</name>
    <dbReference type="NCBI Taxonomy" id="1351"/>
    <lineage>
        <taxon>Bacteria</taxon>
        <taxon>Bacillati</taxon>
        <taxon>Bacillota</taxon>
        <taxon>Bacilli</taxon>
        <taxon>Lactobacillales</taxon>
        <taxon>Enterococcaceae</taxon>
        <taxon>Enterococcus</taxon>
    </lineage>
</organism>
<reference evidence="1 2" key="1">
    <citation type="submission" date="2020-08" db="EMBL/GenBank/DDBJ databases">
        <title>Enterococcus faecalis SF28073 genome assembly.</title>
        <authorList>
            <person name="Duerkop B.A."/>
            <person name="Johnson C.N."/>
        </authorList>
    </citation>
    <scope>NUCLEOTIDE SEQUENCE [LARGE SCALE GENOMIC DNA]</scope>
    <source>
        <strain evidence="1 2">SF28073</strain>
    </source>
</reference>
<dbReference type="EMBL" id="CP060804">
    <property type="protein sequence ID" value="QNP37909.1"/>
    <property type="molecule type" value="Genomic_DNA"/>
</dbReference>
<sequence length="108" mass="12909">MINRDILLSVKLRRKRHLPKKWEGVFFRQKGRIVMILQYAMRLNEEGTEKAEHIEDGVNSVTITENEIKVYYEDKRGVKNSTTFLKDCSQIYNMWLLSDTFKTLKRLI</sequence>
<accession>A0A7H0FPE3</accession>
<dbReference type="Proteomes" id="UP000516122">
    <property type="component" value="Chromosome"/>
</dbReference>